<accession>A0ABP6GT93</accession>
<feature type="transmembrane region" description="Helical" evidence="8">
    <location>
        <begin position="300"/>
        <end position="327"/>
    </location>
</feature>
<reference evidence="12" key="1">
    <citation type="journal article" date="2019" name="Int. J. Syst. Evol. Microbiol.">
        <title>The Global Catalogue of Microorganisms (GCM) 10K type strain sequencing project: providing services to taxonomists for standard genome sequencing and annotation.</title>
        <authorList>
            <consortium name="The Broad Institute Genomics Platform"/>
            <consortium name="The Broad Institute Genome Sequencing Center for Infectious Disease"/>
            <person name="Wu L."/>
            <person name="Ma J."/>
        </authorList>
    </citation>
    <scope>NUCLEOTIDE SEQUENCE [LARGE SCALE GENOMIC DNA]</scope>
    <source>
        <strain evidence="12">JCM 8201</strain>
    </source>
</reference>
<keyword evidence="2" id="KW-0813">Transport</keyword>
<comment type="similarity">
    <text evidence="7">Belongs to the ABC-4 integral membrane protein family.</text>
</comment>
<keyword evidence="3" id="KW-1003">Cell membrane</keyword>
<proteinExistence type="inferred from homology"/>
<evidence type="ECO:0000256" key="7">
    <source>
        <dbReference type="ARBA" id="ARBA00038076"/>
    </source>
</evidence>
<evidence type="ECO:0000256" key="4">
    <source>
        <dbReference type="ARBA" id="ARBA00022692"/>
    </source>
</evidence>
<evidence type="ECO:0000256" key="2">
    <source>
        <dbReference type="ARBA" id="ARBA00022448"/>
    </source>
</evidence>
<comment type="caution">
    <text evidence="11">The sequence shown here is derived from an EMBL/GenBank/DDBJ whole genome shotgun (WGS) entry which is preliminary data.</text>
</comment>
<evidence type="ECO:0000259" key="9">
    <source>
        <dbReference type="Pfam" id="PF02687"/>
    </source>
</evidence>
<name>A0ABP6GT93_9ACTN</name>
<feature type="transmembrane region" description="Helical" evidence="8">
    <location>
        <begin position="273"/>
        <end position="294"/>
    </location>
</feature>
<keyword evidence="4 8" id="KW-0812">Transmembrane</keyword>
<dbReference type="PANTHER" id="PTHR43738">
    <property type="entry name" value="ABC TRANSPORTER, MEMBRANE PROTEIN"/>
    <property type="match status" value="1"/>
</dbReference>
<dbReference type="PANTHER" id="PTHR43738:SF1">
    <property type="entry name" value="HEMIN TRANSPORT SYSTEM PERMEASE PROTEIN HRTB-RELATED"/>
    <property type="match status" value="1"/>
</dbReference>
<evidence type="ECO:0000256" key="8">
    <source>
        <dbReference type="SAM" id="Phobius"/>
    </source>
</evidence>
<evidence type="ECO:0000256" key="6">
    <source>
        <dbReference type="ARBA" id="ARBA00023136"/>
    </source>
</evidence>
<dbReference type="InterPro" id="IPR025857">
    <property type="entry name" value="MacB_PCD"/>
</dbReference>
<gene>
    <name evidence="11" type="ORF">GCM10010439_33710</name>
</gene>
<organism evidence="11 12">
    <name type="scientific">Actinocorallia aurantiaca</name>
    <dbReference type="NCBI Taxonomy" id="46204"/>
    <lineage>
        <taxon>Bacteria</taxon>
        <taxon>Bacillati</taxon>
        <taxon>Actinomycetota</taxon>
        <taxon>Actinomycetes</taxon>
        <taxon>Streptosporangiales</taxon>
        <taxon>Thermomonosporaceae</taxon>
        <taxon>Actinocorallia</taxon>
    </lineage>
</organism>
<dbReference type="Proteomes" id="UP001501842">
    <property type="component" value="Unassembled WGS sequence"/>
</dbReference>
<evidence type="ECO:0000313" key="12">
    <source>
        <dbReference type="Proteomes" id="UP001501842"/>
    </source>
</evidence>
<keyword evidence="12" id="KW-1185">Reference proteome</keyword>
<feature type="domain" description="ABC3 transporter permease C-terminal" evidence="9">
    <location>
        <begin position="227"/>
        <end position="334"/>
    </location>
</feature>
<feature type="domain" description="MacB-like periplasmic core" evidence="10">
    <location>
        <begin position="22"/>
        <end position="198"/>
    </location>
</feature>
<evidence type="ECO:0000256" key="5">
    <source>
        <dbReference type="ARBA" id="ARBA00022989"/>
    </source>
</evidence>
<feature type="transmembrane region" description="Helical" evidence="8">
    <location>
        <begin position="223"/>
        <end position="245"/>
    </location>
</feature>
<keyword evidence="5 8" id="KW-1133">Transmembrane helix</keyword>
<evidence type="ECO:0000256" key="3">
    <source>
        <dbReference type="ARBA" id="ARBA00022475"/>
    </source>
</evidence>
<dbReference type="Pfam" id="PF02687">
    <property type="entry name" value="FtsX"/>
    <property type="match status" value="1"/>
</dbReference>
<sequence>MFVALRDIRYAKGRFALMSGVVTLITFLIVFLSGLTAGLADQNISAVQRLPATHLAFDAETGRSFGDGGVTDRQVEQWRRQPGVRSAHPLGITQTRARADGTGLGVTVFGGPDAGVLLSRTAATALRVSAGDPIEIGGERLTVTRITADRWYSHTPVVRIPLDAWRKLDGARPGVAGTVIALRLEDGVDPAAGDRAARTLTATTGDAVDAIGSYSAENGSLTLMRGFLFAISALVIGAFFTVWTVQRRGDIAVLRALGGSGGYLVRDALVQALLVLAAGAGLGGAAGAAAGAVASGSVPFALTLSTTLAPALGMIALGMLGAALAVYRITSVDPLTALGAAR</sequence>
<dbReference type="RefSeq" id="WP_344451353.1">
    <property type="nucleotide sequence ID" value="NZ_BAAATZ010000012.1"/>
</dbReference>
<dbReference type="EMBL" id="BAAATZ010000012">
    <property type="protein sequence ID" value="GAA2727526.1"/>
    <property type="molecule type" value="Genomic_DNA"/>
</dbReference>
<evidence type="ECO:0000313" key="11">
    <source>
        <dbReference type="EMBL" id="GAA2727526.1"/>
    </source>
</evidence>
<evidence type="ECO:0000256" key="1">
    <source>
        <dbReference type="ARBA" id="ARBA00004651"/>
    </source>
</evidence>
<evidence type="ECO:0000259" key="10">
    <source>
        <dbReference type="Pfam" id="PF12704"/>
    </source>
</evidence>
<comment type="subcellular location">
    <subcellularLocation>
        <location evidence="1">Cell membrane</location>
        <topology evidence="1">Multi-pass membrane protein</topology>
    </subcellularLocation>
</comment>
<dbReference type="InterPro" id="IPR051125">
    <property type="entry name" value="ABC-4/HrtB_transporter"/>
</dbReference>
<dbReference type="InterPro" id="IPR003838">
    <property type="entry name" value="ABC3_permease_C"/>
</dbReference>
<protein>
    <submittedName>
        <fullName evidence="11">ABC transporter permease</fullName>
    </submittedName>
</protein>
<keyword evidence="6 8" id="KW-0472">Membrane</keyword>
<dbReference type="Pfam" id="PF12704">
    <property type="entry name" value="MacB_PCD"/>
    <property type="match status" value="1"/>
</dbReference>